<reference evidence="2" key="2">
    <citation type="submission" date="2025-09" db="UniProtKB">
        <authorList>
            <consortium name="Ensembl"/>
        </authorList>
    </citation>
    <scope>IDENTIFICATION</scope>
</reference>
<dbReference type="PANTHER" id="PTHR14672:SF1">
    <property type="entry name" value="MUCIN-16"/>
    <property type="match status" value="1"/>
</dbReference>
<dbReference type="PANTHER" id="PTHR14672">
    <property type="entry name" value="MUCIN-16"/>
    <property type="match status" value="1"/>
</dbReference>
<evidence type="ECO:0000259" key="1">
    <source>
        <dbReference type="PROSITE" id="PS50024"/>
    </source>
</evidence>
<protein>
    <recommendedName>
        <fullName evidence="1">SEA domain-containing protein</fullName>
    </recommendedName>
</protein>
<dbReference type="InterPro" id="IPR000082">
    <property type="entry name" value="SEA_dom"/>
</dbReference>
<dbReference type="AlphaFoldDB" id="A0A7M4ESR6"/>
<sequence>FFFVSFQVTMKCLGYVSVSFSKLIRTNKLTNAGGYWGTYPSLTTPQSLTAGHFTLNLTLTNLRYTADLGVPGTQKFKSTQSIMKYYWLRWYSSIGPIYTGCKVMAFRSVRKSDDTGVDTLCSYKNNPSVAKFNRVQIYQELRIKTKGVTKLGIYALEKNSLYVDGLYYNPIMVIKHPSCSPNSPVLMLPCSVLIPSMISCLNFSLIHAFSEKTQGLPKSSHYLFSLINTPWV</sequence>
<dbReference type="SUPFAM" id="SSF82671">
    <property type="entry name" value="SEA domain"/>
    <property type="match status" value="1"/>
</dbReference>
<dbReference type="Gene3D" id="3.30.70.960">
    <property type="entry name" value="SEA domain"/>
    <property type="match status" value="1"/>
</dbReference>
<dbReference type="InterPro" id="IPR028850">
    <property type="entry name" value="MUC16"/>
</dbReference>
<dbReference type="GeneTree" id="ENSGT00440000039287"/>
<evidence type="ECO:0000313" key="3">
    <source>
        <dbReference type="Proteomes" id="UP000594220"/>
    </source>
</evidence>
<dbReference type="InterPro" id="IPR036364">
    <property type="entry name" value="SEA_dom_sf"/>
</dbReference>
<evidence type="ECO:0000313" key="2">
    <source>
        <dbReference type="Ensembl" id="ENSCPRP00005013303.1"/>
    </source>
</evidence>
<organism evidence="2 3">
    <name type="scientific">Crocodylus porosus</name>
    <name type="common">Saltwater crocodile</name>
    <name type="synonym">Estuarine crocodile</name>
    <dbReference type="NCBI Taxonomy" id="8502"/>
    <lineage>
        <taxon>Eukaryota</taxon>
        <taxon>Metazoa</taxon>
        <taxon>Chordata</taxon>
        <taxon>Craniata</taxon>
        <taxon>Vertebrata</taxon>
        <taxon>Euteleostomi</taxon>
        <taxon>Archelosauria</taxon>
        <taxon>Archosauria</taxon>
        <taxon>Crocodylia</taxon>
        <taxon>Longirostres</taxon>
        <taxon>Crocodylidae</taxon>
        <taxon>Crocodylus</taxon>
    </lineage>
</organism>
<name>A0A7M4ESR6_CROPO</name>
<dbReference type="Pfam" id="PF01390">
    <property type="entry name" value="SEA"/>
    <property type="match status" value="1"/>
</dbReference>
<dbReference type="PROSITE" id="PS50024">
    <property type="entry name" value="SEA"/>
    <property type="match status" value="1"/>
</dbReference>
<accession>A0A7M4ESR6</accession>
<proteinExistence type="predicted"/>
<keyword evidence="3" id="KW-1185">Reference proteome</keyword>
<dbReference type="Ensembl" id="ENSCPRT00005015629.1">
    <property type="protein sequence ID" value="ENSCPRP00005013303.1"/>
    <property type="gene ID" value="ENSCPRG00005009414.1"/>
</dbReference>
<reference evidence="2" key="1">
    <citation type="submission" date="2025-08" db="UniProtKB">
        <authorList>
            <consortium name="Ensembl"/>
        </authorList>
    </citation>
    <scope>IDENTIFICATION</scope>
</reference>
<feature type="domain" description="SEA" evidence="1">
    <location>
        <begin position="49"/>
        <end position="168"/>
    </location>
</feature>
<dbReference type="Proteomes" id="UP000594220">
    <property type="component" value="Unplaced"/>
</dbReference>